<dbReference type="InterPro" id="IPR050330">
    <property type="entry name" value="Bact_OuterMem_StrucFunc"/>
</dbReference>
<keyword evidence="5" id="KW-0732">Signal</keyword>
<dbReference type="InterPro" id="IPR036737">
    <property type="entry name" value="OmpA-like_sf"/>
</dbReference>
<dbReference type="CDD" id="cd07185">
    <property type="entry name" value="OmpA_C-like"/>
    <property type="match status" value="2"/>
</dbReference>
<dbReference type="SUPFAM" id="SSF103088">
    <property type="entry name" value="OmpA-like"/>
    <property type="match status" value="2"/>
</dbReference>
<keyword evidence="3" id="KW-0998">Cell outer membrane</keyword>
<evidence type="ECO:0000256" key="2">
    <source>
        <dbReference type="ARBA" id="ARBA00023136"/>
    </source>
</evidence>
<dbReference type="InterPro" id="IPR006665">
    <property type="entry name" value="OmpA-like"/>
</dbReference>
<dbReference type="PRINTS" id="PR01021">
    <property type="entry name" value="OMPADOMAIN"/>
</dbReference>
<dbReference type="Pfam" id="PF00691">
    <property type="entry name" value="OmpA"/>
    <property type="match status" value="2"/>
</dbReference>
<reference evidence="7" key="1">
    <citation type="journal article" date="2014" name="Genome Announc.">
        <title>Draft Genome Sequences of Marine Flavobacterium Nonlabens Strains NR17, NR24, NR27, NR32, NR33, and Ara13.</title>
        <authorList>
            <person name="Nakanishi M."/>
            <person name="Meirelles P."/>
            <person name="Suzuki R."/>
            <person name="Takatani N."/>
            <person name="Mino S."/>
            <person name="Suda W."/>
            <person name="Oshima K."/>
            <person name="Hattori M."/>
            <person name="Ohkuma M."/>
            <person name="Hosokawa M."/>
            <person name="Miyashita K."/>
            <person name="Thompson F.L."/>
            <person name="Niwa A."/>
            <person name="Sawabe T."/>
            <person name="Sawabe T."/>
        </authorList>
    </citation>
    <scope>NUCLEOTIDE SEQUENCE [LARGE SCALE GENOMIC DNA]</scope>
    <source>
        <strain evidence="7">JCM 19294</strain>
    </source>
</reference>
<dbReference type="PANTHER" id="PTHR30329">
    <property type="entry name" value="STATOR ELEMENT OF FLAGELLAR MOTOR COMPLEX"/>
    <property type="match status" value="1"/>
</dbReference>
<feature type="chain" id="PRO_5001863050" evidence="5">
    <location>
        <begin position="20"/>
        <end position="369"/>
    </location>
</feature>
<evidence type="ECO:0000256" key="5">
    <source>
        <dbReference type="SAM" id="SignalP"/>
    </source>
</evidence>
<dbReference type="Gene3D" id="3.30.1330.60">
    <property type="entry name" value="OmpA-like domain"/>
    <property type="match status" value="2"/>
</dbReference>
<dbReference type="InterPro" id="IPR006664">
    <property type="entry name" value="OMP_bac"/>
</dbReference>
<dbReference type="PROSITE" id="PS51123">
    <property type="entry name" value="OMPA_2"/>
    <property type="match status" value="2"/>
</dbReference>
<dbReference type="eggNOG" id="COG2885">
    <property type="taxonomic scope" value="Bacteria"/>
</dbReference>
<evidence type="ECO:0000256" key="4">
    <source>
        <dbReference type="PROSITE-ProRule" id="PRU00473"/>
    </source>
</evidence>
<feature type="domain" description="OmpA-like" evidence="6">
    <location>
        <begin position="248"/>
        <end position="369"/>
    </location>
</feature>
<dbReference type="Proteomes" id="UP000029221">
    <property type="component" value="Unassembled WGS sequence"/>
</dbReference>
<comment type="caution">
    <text evidence="7">The sequence shown here is derived from an EMBL/GenBank/DDBJ whole genome shotgun (WGS) entry which is preliminary data.</text>
</comment>
<keyword evidence="2 4" id="KW-0472">Membrane</keyword>
<feature type="signal peptide" evidence="5">
    <location>
        <begin position="1"/>
        <end position="19"/>
    </location>
</feature>
<name>A0A090QK37_9FLAO</name>
<dbReference type="RefSeq" id="WP_042276697.1">
    <property type="nucleotide sequence ID" value="NZ_BBML01000001.1"/>
</dbReference>
<accession>A0A090QK37</accession>
<dbReference type="PANTHER" id="PTHR30329:SF21">
    <property type="entry name" value="LIPOPROTEIN YIAD-RELATED"/>
    <property type="match status" value="1"/>
</dbReference>
<sequence length="369" mass="43240">MINRYCTLLFLLTSLFSFSQIQEQHSVYFDVDKDEFSFSEGRQLNAFFDNLLYKPILDVKILGYCDDRGSYEYNMDLSNRRVETVTNWLQNHDIQTDHISKIIEGRGEVALEKNSQESLENERAQNRRVDLTFTLRKEYVDRIEIKQLERSKLTQKQKEFIDEYEEKVVDKIINEPDSKESITVLPLNNTTDKEDEITAVKVNKNTKAATTAANTPEEQDEYLDIPTKLDPPIDNTKEPFKSLLRKNIKKGEIIRLENVLFYKGRSKLIEESQPILERIAEILLARQDIEFEIHGHVCCINPAYKDAYNRDTKKTNLSVDRAKTIFKKLRERGIDPRRMKFKGFGRTKPLGGPDKNDRRVELYITKINK</sequence>
<protein>
    <submittedName>
        <fullName evidence="7">Outer membrane protein</fullName>
    </submittedName>
</protein>
<gene>
    <name evidence="7" type="ORF">JCM19294_2673</name>
</gene>
<evidence type="ECO:0000313" key="7">
    <source>
        <dbReference type="EMBL" id="GAK95891.1"/>
    </source>
</evidence>
<feature type="domain" description="OmpA-like" evidence="6">
    <location>
        <begin position="16"/>
        <end position="137"/>
    </location>
</feature>
<evidence type="ECO:0000256" key="1">
    <source>
        <dbReference type="ARBA" id="ARBA00004442"/>
    </source>
</evidence>
<dbReference type="eggNOG" id="COG1360">
    <property type="taxonomic scope" value="Bacteria"/>
</dbReference>
<dbReference type="STRING" id="319236.BST91_11365"/>
<organism evidence="7 8">
    <name type="scientific">Nonlabens tegetincola</name>
    <dbReference type="NCBI Taxonomy" id="323273"/>
    <lineage>
        <taxon>Bacteria</taxon>
        <taxon>Pseudomonadati</taxon>
        <taxon>Bacteroidota</taxon>
        <taxon>Flavobacteriia</taxon>
        <taxon>Flavobacteriales</taxon>
        <taxon>Flavobacteriaceae</taxon>
        <taxon>Nonlabens</taxon>
    </lineage>
</organism>
<evidence type="ECO:0000256" key="3">
    <source>
        <dbReference type="ARBA" id="ARBA00023237"/>
    </source>
</evidence>
<dbReference type="GO" id="GO:0009279">
    <property type="term" value="C:cell outer membrane"/>
    <property type="evidence" value="ECO:0007669"/>
    <property type="project" value="UniProtKB-SubCell"/>
</dbReference>
<dbReference type="AlphaFoldDB" id="A0A090QK37"/>
<evidence type="ECO:0000313" key="8">
    <source>
        <dbReference type="Proteomes" id="UP000029221"/>
    </source>
</evidence>
<evidence type="ECO:0000259" key="6">
    <source>
        <dbReference type="PROSITE" id="PS51123"/>
    </source>
</evidence>
<proteinExistence type="predicted"/>
<keyword evidence="8" id="KW-1185">Reference proteome</keyword>
<dbReference type="EMBL" id="BBML01000001">
    <property type="protein sequence ID" value="GAK95891.1"/>
    <property type="molecule type" value="Genomic_DNA"/>
</dbReference>
<comment type="subcellular location">
    <subcellularLocation>
        <location evidence="1">Cell outer membrane</location>
    </subcellularLocation>
</comment>